<dbReference type="PROSITE" id="PS51187">
    <property type="entry name" value="AUTOINDUCER_SYNTH_2"/>
    <property type="match status" value="1"/>
</dbReference>
<evidence type="ECO:0000256" key="1">
    <source>
        <dbReference type="ARBA" id="ARBA00022654"/>
    </source>
</evidence>
<sequence>MLRIINRRNLATNAHRVADFAVLRRRVFTDRLGWHGPEASRATPRSPGQEQDATHEYDRFDTSDTIYMLMSNTSDEVVAGLRLLPANGSSLMAEMFPGLPGCGAGWPDMVYEVSRFVVDPCRIRTAGCGNLGAQMIQGLQDYSMLCGLSEYISVSFSGMEQLLRNVGCPSRRLAAPMIIGGRRFVPLAFGKGAQAVANTGEDFDVLEKTGGPPAIENAAADTTGAEPQELTLA</sequence>
<keyword evidence="1 5" id="KW-0673">Quorum sensing</keyword>
<dbReference type="SUPFAM" id="SSF55729">
    <property type="entry name" value="Acyl-CoA N-acyltransferases (Nat)"/>
    <property type="match status" value="1"/>
</dbReference>
<feature type="region of interest" description="Disordered" evidence="6">
    <location>
        <begin position="36"/>
        <end position="56"/>
    </location>
</feature>
<dbReference type="RefSeq" id="WP_176638564.1">
    <property type="nucleotide sequence ID" value="NZ_JABXXP010000004.1"/>
</dbReference>
<evidence type="ECO:0000256" key="3">
    <source>
        <dbReference type="ARBA" id="ARBA00022691"/>
    </source>
</evidence>
<dbReference type="Gene3D" id="3.40.630.30">
    <property type="match status" value="1"/>
</dbReference>
<dbReference type="Pfam" id="PF00765">
    <property type="entry name" value="Autoind_synth"/>
    <property type="match status" value="1"/>
</dbReference>
<feature type="region of interest" description="Disordered" evidence="6">
    <location>
        <begin position="210"/>
        <end position="233"/>
    </location>
</feature>
<evidence type="ECO:0000256" key="6">
    <source>
        <dbReference type="SAM" id="MobiDB-lite"/>
    </source>
</evidence>
<evidence type="ECO:0000256" key="4">
    <source>
        <dbReference type="ARBA" id="ARBA00022929"/>
    </source>
</evidence>
<organism evidence="7 8">
    <name type="scientific">Nguyenibacter vanlangensis</name>
    <dbReference type="NCBI Taxonomy" id="1216886"/>
    <lineage>
        <taxon>Bacteria</taxon>
        <taxon>Pseudomonadati</taxon>
        <taxon>Pseudomonadota</taxon>
        <taxon>Alphaproteobacteria</taxon>
        <taxon>Acetobacterales</taxon>
        <taxon>Acetobacteraceae</taxon>
        <taxon>Nguyenibacter</taxon>
    </lineage>
</organism>
<gene>
    <name evidence="7" type="ORF">HUK84_01140</name>
</gene>
<reference evidence="7 8" key="1">
    <citation type="submission" date="2020-06" db="EMBL/GenBank/DDBJ databases">
        <title>Description of novel acetic acid bacteria.</title>
        <authorList>
            <person name="Sombolestani A."/>
        </authorList>
    </citation>
    <scope>NUCLEOTIDE SEQUENCE [LARGE SCALE GENOMIC DNA]</scope>
    <source>
        <strain evidence="7 8">LMG 31431</strain>
    </source>
</reference>
<comment type="similarity">
    <text evidence="5">Belongs to the autoinducer synthase family.</text>
</comment>
<evidence type="ECO:0000313" key="8">
    <source>
        <dbReference type="Proteomes" id="UP000534870"/>
    </source>
</evidence>
<dbReference type="AlphaFoldDB" id="A0A7Y7ITX8"/>
<name>A0A7Y7ITX8_9PROT</name>
<proteinExistence type="inferred from homology"/>
<keyword evidence="4 5" id="KW-0071">Autoinducer synthesis</keyword>
<dbReference type="EMBL" id="JABXXP010000004">
    <property type="protein sequence ID" value="NVN09765.1"/>
    <property type="molecule type" value="Genomic_DNA"/>
</dbReference>
<evidence type="ECO:0000256" key="2">
    <source>
        <dbReference type="ARBA" id="ARBA00022679"/>
    </source>
</evidence>
<dbReference type="PANTHER" id="PTHR39322:SF1">
    <property type="entry name" value="ISOVALERYL-HOMOSERINE LACTONE SYNTHASE"/>
    <property type="match status" value="1"/>
</dbReference>
<protein>
    <recommendedName>
        <fullName evidence="9">Acyl-homoserine-lactone synthase</fullName>
    </recommendedName>
</protein>
<keyword evidence="2" id="KW-0808">Transferase</keyword>
<accession>A0A7Y7ITX8</accession>
<dbReference type="GO" id="GO:0009372">
    <property type="term" value="P:quorum sensing"/>
    <property type="evidence" value="ECO:0007669"/>
    <property type="project" value="UniProtKB-UniRule"/>
</dbReference>
<dbReference type="InterPro" id="IPR016181">
    <property type="entry name" value="Acyl_CoA_acyltransferase"/>
</dbReference>
<dbReference type="Proteomes" id="UP000534870">
    <property type="component" value="Unassembled WGS sequence"/>
</dbReference>
<keyword evidence="3" id="KW-0949">S-adenosyl-L-methionine</keyword>
<dbReference type="InterPro" id="IPR001690">
    <property type="entry name" value="Autoind_synthase"/>
</dbReference>
<evidence type="ECO:0000256" key="5">
    <source>
        <dbReference type="PROSITE-ProRule" id="PRU00533"/>
    </source>
</evidence>
<dbReference type="GO" id="GO:0016740">
    <property type="term" value="F:transferase activity"/>
    <property type="evidence" value="ECO:0007669"/>
    <property type="project" value="UniProtKB-KW"/>
</dbReference>
<dbReference type="GO" id="GO:0007165">
    <property type="term" value="P:signal transduction"/>
    <property type="evidence" value="ECO:0007669"/>
    <property type="project" value="TreeGrafter"/>
</dbReference>
<comment type="caution">
    <text evidence="7">The sequence shown here is derived from an EMBL/GenBank/DDBJ whole genome shotgun (WGS) entry which is preliminary data.</text>
</comment>
<evidence type="ECO:0008006" key="9">
    <source>
        <dbReference type="Google" id="ProtNLM"/>
    </source>
</evidence>
<evidence type="ECO:0000313" key="7">
    <source>
        <dbReference type="EMBL" id="NVN09765.1"/>
    </source>
</evidence>
<dbReference type="PANTHER" id="PTHR39322">
    <property type="entry name" value="ACYL-HOMOSERINE-LACTONE SYNTHASE"/>
    <property type="match status" value="1"/>
</dbReference>